<evidence type="ECO:0000313" key="1">
    <source>
        <dbReference type="EMBL" id="PXF61523.1"/>
    </source>
</evidence>
<proteinExistence type="predicted"/>
<organism evidence="1 2">
    <name type="scientific">Candidatus Methanogaster sp</name>
    <dbReference type="NCBI Taxonomy" id="3386292"/>
    <lineage>
        <taxon>Archaea</taxon>
        <taxon>Methanobacteriati</taxon>
        <taxon>Methanobacteriota</taxon>
        <taxon>Stenosarchaea group</taxon>
        <taxon>Methanomicrobia</taxon>
        <taxon>Methanosarcinales</taxon>
        <taxon>ANME-2 cluster</taxon>
        <taxon>Candidatus Methanogasteraceae</taxon>
        <taxon>Candidatus Methanogaster</taxon>
    </lineage>
</organism>
<dbReference type="EMBL" id="PQXF01000004">
    <property type="protein sequence ID" value="PXF61523.1"/>
    <property type="molecule type" value="Genomic_DNA"/>
</dbReference>
<sequence>MHDLFGAISIPSVVANKILRGKDLPDGFASAMDVEGAIGTGWIKVEEPDKDEHDLAEIYSRDPGIHPGEAAVLARGRRFDLLLLDDLCARAFAKALRFSMVTPSSELV</sequence>
<evidence type="ECO:0000313" key="2">
    <source>
        <dbReference type="Proteomes" id="UP000248329"/>
    </source>
</evidence>
<name>A0AC61L588_9EURY</name>
<comment type="caution">
    <text evidence="1">The sequence shown here is derived from an EMBL/GenBank/DDBJ whole genome shotgun (WGS) entry which is preliminary data.</text>
</comment>
<reference evidence="1" key="1">
    <citation type="submission" date="2018-01" db="EMBL/GenBank/DDBJ databases">
        <authorList>
            <person name="Krukenberg V."/>
        </authorList>
    </citation>
    <scope>NUCLEOTIDE SEQUENCE</scope>
    <source>
        <strain evidence="1">E20ANME2</strain>
    </source>
</reference>
<protein>
    <submittedName>
        <fullName evidence="1">Uncharacterized protein</fullName>
    </submittedName>
</protein>
<accession>A0AC61L588</accession>
<dbReference type="Proteomes" id="UP000248329">
    <property type="component" value="Unassembled WGS sequence"/>
</dbReference>
<gene>
    <name evidence="1" type="ORF">C4B59_02950</name>
</gene>